<dbReference type="AlphaFoldDB" id="A0A2N6MEH9"/>
<gene>
    <name evidence="2" type="ORF">CEN41_08795</name>
</gene>
<dbReference type="GO" id="GO:0006749">
    <property type="term" value="P:glutathione metabolic process"/>
    <property type="evidence" value="ECO:0007669"/>
    <property type="project" value="TreeGrafter"/>
</dbReference>
<sequence length="217" mass="24813">MTDLTLVIGNKNYSSWSLRPWLAMKQCGMEFQEICIPLYTLEATSKIRQYSPSGKVPVLLHGNQKVWDSLAICEYLAEEFPHLNWWPEDKSVRTIARCVSAEMHSGFQNLRQNMPMNCRVKLPDKGMALGVQKDIDRITTIWKDCRENFGVNGDMLFGQFTIADAMFAPVVLRFVTYDVQLDNVAQNYVEAILAIPALQEWIKAGKAEQEIIPAFEF</sequence>
<dbReference type="PANTHER" id="PTHR42673">
    <property type="entry name" value="MALEYLACETOACETATE ISOMERASE"/>
    <property type="match status" value="1"/>
</dbReference>
<dbReference type="InterPro" id="IPR036249">
    <property type="entry name" value="Thioredoxin-like_sf"/>
</dbReference>
<dbReference type="PANTHER" id="PTHR42673:SF4">
    <property type="entry name" value="MALEYLACETOACETATE ISOMERASE"/>
    <property type="match status" value="1"/>
</dbReference>
<dbReference type="GO" id="GO:0006559">
    <property type="term" value="P:L-phenylalanine catabolic process"/>
    <property type="evidence" value="ECO:0007669"/>
    <property type="project" value="TreeGrafter"/>
</dbReference>
<dbReference type="InterPro" id="IPR004045">
    <property type="entry name" value="Glutathione_S-Trfase_N"/>
</dbReference>
<evidence type="ECO:0000259" key="1">
    <source>
        <dbReference type="PROSITE" id="PS50404"/>
    </source>
</evidence>
<dbReference type="SFLD" id="SFLDS00019">
    <property type="entry name" value="Glutathione_Transferase_(cytos"/>
    <property type="match status" value="1"/>
</dbReference>
<feature type="domain" description="GST N-terminal" evidence="1">
    <location>
        <begin position="4"/>
        <end position="84"/>
    </location>
</feature>
<name>A0A2N6MEH9_9CYAN</name>
<organism evidence="2 3">
    <name type="scientific">Fischerella thermalis CCMEE 5330</name>
    <dbReference type="NCBI Taxonomy" id="2019670"/>
    <lineage>
        <taxon>Bacteria</taxon>
        <taxon>Bacillati</taxon>
        <taxon>Cyanobacteriota</taxon>
        <taxon>Cyanophyceae</taxon>
        <taxon>Nostocales</taxon>
        <taxon>Hapalosiphonaceae</taxon>
        <taxon>Fischerella</taxon>
    </lineage>
</organism>
<dbReference type="GO" id="GO:0004364">
    <property type="term" value="F:glutathione transferase activity"/>
    <property type="evidence" value="ECO:0007669"/>
    <property type="project" value="TreeGrafter"/>
</dbReference>
<dbReference type="EMBL" id="NMQI01000190">
    <property type="protein sequence ID" value="PMB45169.1"/>
    <property type="molecule type" value="Genomic_DNA"/>
</dbReference>
<proteinExistence type="predicted"/>
<reference evidence="2 3" key="1">
    <citation type="submission" date="2017-07" db="EMBL/GenBank/DDBJ databases">
        <title>Genomes of Fischerella (Mastigocladus) sp. strains.</title>
        <authorList>
            <person name="Miller S.R."/>
        </authorList>
    </citation>
    <scope>NUCLEOTIDE SEQUENCE [LARGE SCALE GENOMIC DNA]</scope>
    <source>
        <strain evidence="2 3">CCMEE 5330</strain>
    </source>
</reference>
<dbReference type="InterPro" id="IPR040079">
    <property type="entry name" value="Glutathione_S-Trfase"/>
</dbReference>
<accession>A0A2N6MEH9</accession>
<dbReference type="InterPro" id="IPR036282">
    <property type="entry name" value="Glutathione-S-Trfase_C_sf"/>
</dbReference>
<evidence type="ECO:0000313" key="2">
    <source>
        <dbReference type="EMBL" id="PMB45169.1"/>
    </source>
</evidence>
<dbReference type="CDD" id="cd03194">
    <property type="entry name" value="GST_C_3"/>
    <property type="match status" value="1"/>
</dbReference>
<dbReference type="CDD" id="cd03043">
    <property type="entry name" value="GST_N_1"/>
    <property type="match status" value="1"/>
</dbReference>
<dbReference type="SUPFAM" id="SSF47616">
    <property type="entry name" value="GST C-terminal domain-like"/>
    <property type="match status" value="1"/>
</dbReference>
<dbReference type="FunFam" id="3.40.30.10:FF:000206">
    <property type="entry name" value="Probable glutathione S-transferase"/>
    <property type="match status" value="1"/>
</dbReference>
<dbReference type="SUPFAM" id="SSF52833">
    <property type="entry name" value="Thioredoxin-like"/>
    <property type="match status" value="1"/>
</dbReference>
<dbReference type="Pfam" id="PF13409">
    <property type="entry name" value="GST_N_2"/>
    <property type="match status" value="1"/>
</dbReference>
<dbReference type="GO" id="GO:0016034">
    <property type="term" value="F:maleylacetoacetate isomerase activity"/>
    <property type="evidence" value="ECO:0007669"/>
    <property type="project" value="TreeGrafter"/>
</dbReference>
<dbReference type="Proteomes" id="UP000234966">
    <property type="component" value="Unassembled WGS sequence"/>
</dbReference>
<keyword evidence="2" id="KW-0808">Transferase</keyword>
<comment type="caution">
    <text evidence="2">The sequence shown here is derived from an EMBL/GenBank/DDBJ whole genome shotgun (WGS) entry which is preliminary data.</text>
</comment>
<dbReference type="Gene3D" id="1.20.1050.10">
    <property type="match status" value="1"/>
</dbReference>
<dbReference type="Gene3D" id="3.40.30.10">
    <property type="entry name" value="Glutaredoxin"/>
    <property type="match status" value="1"/>
</dbReference>
<protein>
    <submittedName>
        <fullName evidence="2">Glutathione S-transferase</fullName>
    </submittedName>
</protein>
<dbReference type="PROSITE" id="PS50404">
    <property type="entry name" value="GST_NTER"/>
    <property type="match status" value="1"/>
</dbReference>
<dbReference type="RefSeq" id="WP_102206749.1">
    <property type="nucleotide sequence ID" value="NZ_NMQI01000190.1"/>
</dbReference>
<evidence type="ECO:0000313" key="3">
    <source>
        <dbReference type="Proteomes" id="UP000234966"/>
    </source>
</evidence>